<accession>F9QCK8</accession>
<keyword evidence="2" id="KW-1185">Reference proteome</keyword>
<evidence type="ECO:0000313" key="1">
    <source>
        <dbReference type="EMBL" id="EGS29504.1"/>
    </source>
</evidence>
<dbReference type="AlphaFoldDB" id="F9QCK8"/>
<proteinExistence type="predicted"/>
<dbReference type="GeneID" id="65654081"/>
<gene>
    <name evidence="1" type="ORF">GIG_00822</name>
</gene>
<evidence type="ECO:0000313" key="2">
    <source>
        <dbReference type="Proteomes" id="UP000005055"/>
    </source>
</evidence>
<dbReference type="Proteomes" id="UP000005055">
    <property type="component" value="Unassembled WGS sequence"/>
</dbReference>
<dbReference type="RefSeq" id="WP_006886227.1">
    <property type="nucleotide sequence ID" value="NZ_AFVJ01000005.1"/>
</dbReference>
<sequence>MKTINNIEEILYKVRDIFVDVRYELLRNKFSELPNIESMFNERKENIKKFGTSNINCYFDDYFKEIGVKNKPIESVNNFIDISERVKRSLPWENDSVFVDCYGIINFLNNYIFNVNKLNIKSNDSIKNNLLNAIKEIGINNNKITIHMLEVNGEYVPFTNVFALCCYLLICLDKQGYKLKLWNMNSENKGVWEQICEKITKNKFVFKIYNSQEEINQKFYKKYLLTDNQEFGINYGCFINIVGNIFNRLNFSTKNAIFKELDWLKKWELIFQCVFNKKLIYSALKQWFILDIMFDSKTITKLPKYAFEYSYWKELLEKIGNALPFDIPKEDLKFNVEFRAKPFTKLKGFITLDWISDKKIISSDDICGNKIDIIIEEKLINESKMITNVLIEKLIDINFINVINLMKKYELNSNKINENNQLIIRKINDYLNKLPDYKYV</sequence>
<protein>
    <submittedName>
        <fullName evidence="1">Uncharacterized protein</fullName>
    </submittedName>
</protein>
<dbReference type="EMBL" id="AFVJ01000005">
    <property type="protein sequence ID" value="EGS29504.1"/>
    <property type="molecule type" value="Genomic_DNA"/>
</dbReference>
<comment type="caution">
    <text evidence="1">The sequence shown here is derived from an EMBL/GenBank/DDBJ whole genome shotgun (WGS) entry which is preliminary data.</text>
</comment>
<organism evidence="1 2">
    <name type="scientific">Mycoplasmopsis anatis 1340</name>
    <dbReference type="NCBI Taxonomy" id="1034808"/>
    <lineage>
        <taxon>Bacteria</taxon>
        <taxon>Bacillati</taxon>
        <taxon>Mycoplasmatota</taxon>
        <taxon>Mycoplasmoidales</taxon>
        <taxon>Metamycoplasmataceae</taxon>
        <taxon>Mycoplasmopsis</taxon>
    </lineage>
</organism>
<name>F9QCK8_9BACT</name>
<reference evidence="1 2" key="1">
    <citation type="journal article" date="2011" name="J. Bacteriol.">
        <title>Genome Sequence of Duck Pathogen Mycoplasma anatis Strain 1340.</title>
        <authorList>
            <person name="Guo Z."/>
            <person name="Chen P."/>
            <person name="Ren P."/>
            <person name="Kuang S."/>
            <person name="Zhou Z."/>
            <person name="Li Z."/>
            <person name="Liu M."/>
            <person name="Shi D."/>
            <person name="Xiao Y."/>
            <person name="Wang X."/>
            <person name="Zhou R."/>
            <person name="Jin H."/>
            <person name="Bi D."/>
        </authorList>
    </citation>
    <scope>NUCLEOTIDE SEQUENCE [LARGE SCALE GENOMIC DNA]</scope>
    <source>
        <strain evidence="1 2">1340</strain>
    </source>
</reference>